<evidence type="ECO:0000256" key="1">
    <source>
        <dbReference type="SAM" id="MobiDB-lite"/>
    </source>
</evidence>
<proteinExistence type="predicted"/>
<accession>A0A4R3XYG5</accession>
<dbReference type="SMART" id="SM00978">
    <property type="entry name" value="Tim44"/>
    <property type="match status" value="1"/>
</dbReference>
<comment type="caution">
    <text evidence="4">The sequence shown here is derived from an EMBL/GenBank/DDBJ whole genome shotgun (WGS) entry which is preliminary data.</text>
</comment>
<dbReference type="Gene3D" id="3.10.450.240">
    <property type="match status" value="1"/>
</dbReference>
<evidence type="ECO:0000313" key="5">
    <source>
        <dbReference type="Proteomes" id="UP000295367"/>
    </source>
</evidence>
<evidence type="ECO:0000256" key="2">
    <source>
        <dbReference type="SAM" id="Phobius"/>
    </source>
</evidence>
<dbReference type="RefSeq" id="WP_124945505.1">
    <property type="nucleotide sequence ID" value="NZ_BHVT01000015.1"/>
</dbReference>
<dbReference type="Proteomes" id="UP000295367">
    <property type="component" value="Unassembled WGS sequence"/>
</dbReference>
<dbReference type="EMBL" id="SMCO01000012">
    <property type="protein sequence ID" value="TCV84330.1"/>
    <property type="molecule type" value="Genomic_DNA"/>
</dbReference>
<reference evidence="4 5" key="1">
    <citation type="submission" date="2019-03" db="EMBL/GenBank/DDBJ databases">
        <title>Genomic Encyclopedia of Type Strains, Phase IV (KMG-IV): sequencing the most valuable type-strain genomes for metagenomic binning, comparative biology and taxonomic classification.</title>
        <authorList>
            <person name="Goeker M."/>
        </authorList>
    </citation>
    <scope>NUCLEOTIDE SEQUENCE [LARGE SCALE GENOMIC DNA]</scope>
    <source>
        <strain evidence="4 5">DSM 100309</strain>
    </source>
</reference>
<keyword evidence="2" id="KW-0812">Transmembrane</keyword>
<feature type="region of interest" description="Disordered" evidence="1">
    <location>
        <begin position="30"/>
        <end position="57"/>
    </location>
</feature>
<evidence type="ECO:0000259" key="3">
    <source>
        <dbReference type="SMART" id="SM00978"/>
    </source>
</evidence>
<dbReference type="AlphaFoldDB" id="A0A4R3XYG5"/>
<dbReference type="InterPro" id="IPR007379">
    <property type="entry name" value="Tim44-like_dom"/>
</dbReference>
<dbReference type="InterPro" id="IPR032710">
    <property type="entry name" value="NTF2-like_dom_sf"/>
</dbReference>
<evidence type="ECO:0000313" key="4">
    <source>
        <dbReference type="EMBL" id="TCV84330.1"/>
    </source>
</evidence>
<dbReference type="PANTHER" id="PTHR41542">
    <property type="entry name" value="BLL5807 PROTEIN"/>
    <property type="match status" value="1"/>
</dbReference>
<protein>
    <submittedName>
        <fullName evidence="4">Putative lipid-binding transport protein (Tim44 family)</fullName>
    </submittedName>
</protein>
<feature type="compositionally biased region" description="Low complexity" evidence="1">
    <location>
        <begin position="34"/>
        <end position="46"/>
    </location>
</feature>
<keyword evidence="5" id="KW-1185">Reference proteome</keyword>
<name>A0A4R3XYG5_9PROT</name>
<feature type="transmembrane region" description="Helical" evidence="2">
    <location>
        <begin position="95"/>
        <end position="112"/>
    </location>
</feature>
<keyword evidence="2" id="KW-1133">Transmembrane helix</keyword>
<sequence>MQKVLALALTLFLGLVLVVGEANAKRFGGGGSIGKQRSGISQQAAPRPAPTPATAPAAAPGGIRWLGPLAGLAAGGLLASLFMGHGFDGIKPMDILLFLGIAAAIFFIFSAMRKKQAASQPMQYAGAGNAGQVMMPANTYETGSSAGQMAAVAPAFPSWFEAEPFVRSAKSHFIRLQAAYDDRDLKDIRNYTTPEMFAEISLQVQEMGEAKQRTEVVTLNAEVLDVVTEGDSAIASVRFSGLIREDADGKANPFDEIWHVQRTPAQSNEGWLVAGIQQV</sequence>
<dbReference type="Pfam" id="PF04280">
    <property type="entry name" value="Tim44"/>
    <property type="match status" value="1"/>
</dbReference>
<dbReference type="OrthoDB" id="5297955at2"/>
<gene>
    <name evidence="4" type="ORF">EDC63_11295</name>
</gene>
<dbReference type="SUPFAM" id="SSF54427">
    <property type="entry name" value="NTF2-like"/>
    <property type="match status" value="1"/>
</dbReference>
<feature type="transmembrane region" description="Helical" evidence="2">
    <location>
        <begin position="65"/>
        <end position="83"/>
    </location>
</feature>
<dbReference type="PANTHER" id="PTHR41542:SF1">
    <property type="entry name" value="BLL5807 PROTEIN"/>
    <property type="match status" value="1"/>
</dbReference>
<organism evidence="4 5">
    <name type="scientific">Sulfurirhabdus autotrophica</name>
    <dbReference type="NCBI Taxonomy" id="1706046"/>
    <lineage>
        <taxon>Bacteria</taxon>
        <taxon>Pseudomonadati</taxon>
        <taxon>Pseudomonadota</taxon>
        <taxon>Betaproteobacteria</taxon>
        <taxon>Nitrosomonadales</taxon>
        <taxon>Sulfuricellaceae</taxon>
        <taxon>Sulfurirhabdus</taxon>
    </lineage>
</organism>
<feature type="domain" description="Tim44-like" evidence="3">
    <location>
        <begin position="146"/>
        <end position="278"/>
    </location>
</feature>
<keyword evidence="2" id="KW-0472">Membrane</keyword>